<keyword evidence="1" id="KW-0472">Membrane</keyword>
<feature type="transmembrane region" description="Helical" evidence="1">
    <location>
        <begin position="400"/>
        <end position="420"/>
    </location>
</feature>
<feature type="transmembrane region" description="Helical" evidence="1">
    <location>
        <begin position="257"/>
        <end position="279"/>
    </location>
</feature>
<dbReference type="OrthoDB" id="165958at2"/>
<feature type="transmembrane region" description="Helical" evidence="1">
    <location>
        <begin position="440"/>
        <end position="464"/>
    </location>
</feature>
<dbReference type="EMBL" id="DF968181">
    <property type="protein sequence ID" value="GAP41833.1"/>
    <property type="molecule type" value="Genomic_DNA"/>
</dbReference>
<dbReference type="RefSeq" id="WP_062283843.1">
    <property type="nucleotide sequence ID" value="NZ_DF968181.1"/>
</dbReference>
<feature type="transmembrane region" description="Helical" evidence="1">
    <location>
        <begin position="37"/>
        <end position="57"/>
    </location>
</feature>
<dbReference type="AlphaFoldDB" id="A0A0S7BYN8"/>
<evidence type="ECO:0000313" key="3">
    <source>
        <dbReference type="Proteomes" id="UP000053370"/>
    </source>
</evidence>
<evidence type="ECO:0008006" key="4">
    <source>
        <dbReference type="Google" id="ProtNLM"/>
    </source>
</evidence>
<evidence type="ECO:0000313" key="2">
    <source>
        <dbReference type="EMBL" id="GAP41833.1"/>
    </source>
</evidence>
<proteinExistence type="predicted"/>
<reference evidence="2" key="1">
    <citation type="journal article" date="2015" name="Genome Announc.">
        <title>Draft Genome Sequence of Anaerolineae Strain TC1, a Novel Isolate from a Methanogenic Wastewater Treatment System.</title>
        <authorList>
            <person name="Matsuura N."/>
            <person name="Tourlousse D.M."/>
            <person name="Sun L."/>
            <person name="Toyonaga M."/>
            <person name="Kuroda K."/>
            <person name="Ohashi A."/>
            <person name="Cruz R."/>
            <person name="Yamaguchi T."/>
            <person name="Sekiguchi Y."/>
        </authorList>
    </citation>
    <scope>NUCLEOTIDE SEQUENCE [LARGE SCALE GENOMIC DNA]</scope>
    <source>
        <strain evidence="2">TC1</strain>
    </source>
</reference>
<organism evidence="2">
    <name type="scientific">Flexilinea flocculi</name>
    <dbReference type="NCBI Taxonomy" id="1678840"/>
    <lineage>
        <taxon>Bacteria</taxon>
        <taxon>Bacillati</taxon>
        <taxon>Chloroflexota</taxon>
        <taxon>Anaerolineae</taxon>
        <taxon>Anaerolineales</taxon>
        <taxon>Anaerolineaceae</taxon>
        <taxon>Flexilinea</taxon>
    </lineage>
</organism>
<feature type="transmembrane region" description="Helical" evidence="1">
    <location>
        <begin position="366"/>
        <end position="388"/>
    </location>
</feature>
<sequence length="631" mass="72401">MKKHLPILFIMMITGFSIALTLFQLMPGNNLSPKKALLLIAGFLIGALLSAGIYCLLKKICIIPKKTIVLFFVLSICISPVLTGLFHLSLPQKEILLKSRNISIKILDASFGSGDVGIRFLSLNNGYRGISFSDFLQSGSWQRQNDELFLRDMNEQATLFFQGKTGRIAELFFLSGKKAGVVEIDWGDGITEVVDLNAKLDAPVSKRIVHDFGISTENYEKANFFFNLLSVVIPLFLFLWLIQLILWIFVHTRSKKFKILFTVLTVFTIFYRVISVYHFPLGWDEGTYSRAAMRYSEKILSFKALEIPTILYNHEHPAFVKLTFAIPASMDGRAYYARFGWNNINNANLGKEDYTIFTGRMVSAVFSIWLIQAVCLLIHPLAAFFLIIDSLAAEYGAQARLEALPMLFSFLSIWFFNQFIDLIKKEQRKKSLKSLAFSSLFLGMTAACKIIYCVIAFPMLIITIETFFQKKTRWRFLALSMICMAFCSLASFYVFNPSLWYTPVERIKMMLSFHEQYQTKAGDIYPFWQPLAWVTRSVAHQSGRYFEKSPLAKAPQNFLFSCDELIFLLACIGAKDLFKKQRIYIYWFLFGMIFMFLWGTKWEQYACIVVVPICIAAYYGCIRAARWLIPG</sequence>
<keyword evidence="1" id="KW-1133">Transmembrane helix</keyword>
<evidence type="ECO:0000256" key="1">
    <source>
        <dbReference type="SAM" id="Phobius"/>
    </source>
</evidence>
<dbReference type="Proteomes" id="UP000053370">
    <property type="component" value="Unassembled WGS sequence"/>
</dbReference>
<dbReference type="STRING" id="1678840.ATC1_131829"/>
<keyword evidence="3" id="KW-1185">Reference proteome</keyword>
<feature type="transmembrane region" description="Helical" evidence="1">
    <location>
        <begin position="476"/>
        <end position="495"/>
    </location>
</feature>
<feature type="transmembrane region" description="Helical" evidence="1">
    <location>
        <begin position="583"/>
        <end position="599"/>
    </location>
</feature>
<feature type="transmembrane region" description="Helical" evidence="1">
    <location>
        <begin position="605"/>
        <end position="625"/>
    </location>
</feature>
<feature type="transmembrane region" description="Helical" evidence="1">
    <location>
        <begin position="7"/>
        <end position="25"/>
    </location>
</feature>
<accession>A0A0S7BYN8</accession>
<name>A0A0S7BYN8_9CHLR</name>
<gene>
    <name evidence="2" type="ORF">ATC1_131829</name>
</gene>
<keyword evidence="1" id="KW-0812">Transmembrane</keyword>
<protein>
    <recommendedName>
        <fullName evidence="4">Dolichyl-phosphate-mannose-protein mannosyltransferase</fullName>
    </recommendedName>
</protein>
<feature type="transmembrane region" description="Helical" evidence="1">
    <location>
        <begin position="69"/>
        <end position="90"/>
    </location>
</feature>
<feature type="transmembrane region" description="Helical" evidence="1">
    <location>
        <begin position="224"/>
        <end position="250"/>
    </location>
</feature>